<evidence type="ECO:0000259" key="4">
    <source>
        <dbReference type="PROSITE" id="PS01124"/>
    </source>
</evidence>
<protein>
    <submittedName>
        <fullName evidence="5">AraC family transcriptional regulator</fullName>
    </submittedName>
</protein>
<dbReference type="InterPro" id="IPR046532">
    <property type="entry name" value="DUF6597"/>
</dbReference>
<dbReference type="PROSITE" id="PS01124">
    <property type="entry name" value="HTH_ARAC_FAMILY_2"/>
    <property type="match status" value="1"/>
</dbReference>
<proteinExistence type="predicted"/>
<keyword evidence="6" id="KW-1185">Reference proteome</keyword>
<evidence type="ECO:0000313" key="5">
    <source>
        <dbReference type="EMBL" id="RMI42576.1"/>
    </source>
</evidence>
<dbReference type="Gene3D" id="1.10.10.60">
    <property type="entry name" value="Homeodomain-like"/>
    <property type="match status" value="1"/>
</dbReference>
<keyword evidence="3" id="KW-0804">Transcription</keyword>
<feature type="domain" description="HTH araC/xylS-type" evidence="4">
    <location>
        <begin position="144"/>
        <end position="262"/>
    </location>
</feature>
<dbReference type="PANTHER" id="PTHR46796:SF15">
    <property type="entry name" value="BLL1074 PROTEIN"/>
    <property type="match status" value="1"/>
</dbReference>
<evidence type="ECO:0000313" key="6">
    <source>
        <dbReference type="Proteomes" id="UP000282674"/>
    </source>
</evidence>
<dbReference type="Pfam" id="PF20240">
    <property type="entry name" value="DUF6597"/>
    <property type="match status" value="1"/>
</dbReference>
<dbReference type="GO" id="GO:0043565">
    <property type="term" value="F:sequence-specific DNA binding"/>
    <property type="evidence" value="ECO:0007669"/>
    <property type="project" value="InterPro"/>
</dbReference>
<reference evidence="5 6" key="1">
    <citation type="submission" date="2018-10" db="EMBL/GenBank/DDBJ databases">
        <title>Isolation from soil.</title>
        <authorList>
            <person name="Hu J."/>
        </authorList>
    </citation>
    <scope>NUCLEOTIDE SEQUENCE [LARGE SCALE GENOMIC DNA]</scope>
    <source>
        <strain evidence="5 6">NEAU-Ht49</strain>
    </source>
</reference>
<gene>
    <name evidence="5" type="ORF">EBO15_19265</name>
</gene>
<dbReference type="PANTHER" id="PTHR46796">
    <property type="entry name" value="HTH-TYPE TRANSCRIPTIONAL ACTIVATOR RHAS-RELATED"/>
    <property type="match status" value="1"/>
</dbReference>
<organism evidence="5 6">
    <name type="scientific">Actinomadura harenae</name>
    <dbReference type="NCBI Taxonomy" id="2483351"/>
    <lineage>
        <taxon>Bacteria</taxon>
        <taxon>Bacillati</taxon>
        <taxon>Actinomycetota</taxon>
        <taxon>Actinomycetes</taxon>
        <taxon>Streptosporangiales</taxon>
        <taxon>Thermomonosporaceae</taxon>
        <taxon>Actinomadura</taxon>
    </lineage>
</organism>
<accession>A0A3M2LZF6</accession>
<dbReference type="EMBL" id="RFFG01000032">
    <property type="protein sequence ID" value="RMI42576.1"/>
    <property type="molecule type" value="Genomic_DNA"/>
</dbReference>
<dbReference type="AlphaFoldDB" id="A0A3M2LZF6"/>
<dbReference type="SMART" id="SM00342">
    <property type="entry name" value="HTH_ARAC"/>
    <property type="match status" value="1"/>
</dbReference>
<dbReference type="InterPro" id="IPR018060">
    <property type="entry name" value="HTH_AraC"/>
</dbReference>
<dbReference type="GO" id="GO:0003700">
    <property type="term" value="F:DNA-binding transcription factor activity"/>
    <property type="evidence" value="ECO:0007669"/>
    <property type="project" value="InterPro"/>
</dbReference>
<evidence type="ECO:0000256" key="3">
    <source>
        <dbReference type="ARBA" id="ARBA00023163"/>
    </source>
</evidence>
<sequence length="270" mass="28271">MLADGLIEAVQDLSDTTGDGLVHLPDTATSLVFRRRAGGRGDLLVIGPRTRAAYFTGKELPTCVAARLRPGAARAALGVPVSDLVDRVVPLTDLWGADASRLERHLAADDGLEPFAGRLEAVAGRLEAALRARVAARRPDGGDVRLVHAAARELASARPTRLPDLAHRLAVSERRLRSLFTDGAGLPPKAFTRIARLRTALTMGNDLQAAPMARVPSAAAREAGGGRGLAEVAAVSGYYDQAHMSADFRSLLGVPPGAFFAGRLPAPAAC</sequence>
<dbReference type="RefSeq" id="WP_122195796.1">
    <property type="nucleotide sequence ID" value="NZ_JBHSKC010000007.1"/>
</dbReference>
<keyword evidence="1" id="KW-0805">Transcription regulation</keyword>
<comment type="caution">
    <text evidence="5">The sequence shown here is derived from an EMBL/GenBank/DDBJ whole genome shotgun (WGS) entry which is preliminary data.</text>
</comment>
<keyword evidence="2" id="KW-0238">DNA-binding</keyword>
<evidence type="ECO:0000256" key="1">
    <source>
        <dbReference type="ARBA" id="ARBA00023015"/>
    </source>
</evidence>
<name>A0A3M2LZF6_9ACTN</name>
<dbReference type="InterPro" id="IPR050204">
    <property type="entry name" value="AraC_XylS_family_regulators"/>
</dbReference>
<dbReference type="Proteomes" id="UP000282674">
    <property type="component" value="Unassembled WGS sequence"/>
</dbReference>
<evidence type="ECO:0000256" key="2">
    <source>
        <dbReference type="ARBA" id="ARBA00023125"/>
    </source>
</evidence>